<protein>
    <submittedName>
        <fullName evidence="1">Uncharacterized protein</fullName>
    </submittedName>
</protein>
<accession>A0A9Q1RMR2</accession>
<dbReference type="AlphaFoldDB" id="A0A9Q1RMR2"/>
<dbReference type="EMBL" id="JAJAGQ010000005">
    <property type="protein sequence ID" value="KAJ8563614.1"/>
    <property type="molecule type" value="Genomic_DNA"/>
</dbReference>
<sequence length="159" mass="16637">MVKLSLGANDISRCLSSGCDRPFFIGTSYSVSVGSISVAGYSLMLKATLNVSDGMEMRNCLSSLSWRETIALVLPLRLPEPTAAFSLRSPPLGPLYPLAPPLTPHLFPRPVAAASSVLLAPPADPLACLSLGPQSFGLEGSELHDAHVSRSVSHVLLGG</sequence>
<gene>
    <name evidence="1" type="ORF">K7X08_032066</name>
</gene>
<dbReference type="Proteomes" id="UP001152561">
    <property type="component" value="Unassembled WGS sequence"/>
</dbReference>
<keyword evidence="2" id="KW-1185">Reference proteome</keyword>
<evidence type="ECO:0000313" key="1">
    <source>
        <dbReference type="EMBL" id="KAJ8563614.1"/>
    </source>
</evidence>
<proteinExistence type="predicted"/>
<comment type="caution">
    <text evidence="1">The sequence shown here is derived from an EMBL/GenBank/DDBJ whole genome shotgun (WGS) entry which is preliminary data.</text>
</comment>
<evidence type="ECO:0000313" key="2">
    <source>
        <dbReference type="Proteomes" id="UP001152561"/>
    </source>
</evidence>
<name>A0A9Q1RMR2_9SOLA</name>
<organism evidence="1 2">
    <name type="scientific">Anisodus acutangulus</name>
    <dbReference type="NCBI Taxonomy" id="402998"/>
    <lineage>
        <taxon>Eukaryota</taxon>
        <taxon>Viridiplantae</taxon>
        <taxon>Streptophyta</taxon>
        <taxon>Embryophyta</taxon>
        <taxon>Tracheophyta</taxon>
        <taxon>Spermatophyta</taxon>
        <taxon>Magnoliopsida</taxon>
        <taxon>eudicotyledons</taxon>
        <taxon>Gunneridae</taxon>
        <taxon>Pentapetalae</taxon>
        <taxon>asterids</taxon>
        <taxon>lamiids</taxon>
        <taxon>Solanales</taxon>
        <taxon>Solanaceae</taxon>
        <taxon>Solanoideae</taxon>
        <taxon>Hyoscyameae</taxon>
        <taxon>Anisodus</taxon>
    </lineage>
</organism>
<reference evidence="2" key="1">
    <citation type="journal article" date="2023" name="Proc. Natl. Acad. Sci. U.S.A.">
        <title>Genomic and structural basis for evolution of tropane alkaloid biosynthesis.</title>
        <authorList>
            <person name="Wanga Y.-J."/>
            <person name="Taina T."/>
            <person name="Yua J.-Y."/>
            <person name="Lia J."/>
            <person name="Xua B."/>
            <person name="Chenc J."/>
            <person name="D'Auriad J.C."/>
            <person name="Huanga J.-P."/>
            <person name="Huanga S.-X."/>
        </authorList>
    </citation>
    <scope>NUCLEOTIDE SEQUENCE [LARGE SCALE GENOMIC DNA]</scope>
    <source>
        <strain evidence="2">cv. KIB-2019</strain>
    </source>
</reference>